<accession>A0A4C1SEX3</accession>
<dbReference type="Proteomes" id="UP000299102">
    <property type="component" value="Unassembled WGS sequence"/>
</dbReference>
<organism evidence="1 2">
    <name type="scientific">Eumeta variegata</name>
    <name type="common">Bagworm moth</name>
    <name type="synonym">Eumeta japonica</name>
    <dbReference type="NCBI Taxonomy" id="151549"/>
    <lineage>
        <taxon>Eukaryota</taxon>
        <taxon>Metazoa</taxon>
        <taxon>Ecdysozoa</taxon>
        <taxon>Arthropoda</taxon>
        <taxon>Hexapoda</taxon>
        <taxon>Insecta</taxon>
        <taxon>Pterygota</taxon>
        <taxon>Neoptera</taxon>
        <taxon>Endopterygota</taxon>
        <taxon>Lepidoptera</taxon>
        <taxon>Glossata</taxon>
        <taxon>Ditrysia</taxon>
        <taxon>Tineoidea</taxon>
        <taxon>Psychidae</taxon>
        <taxon>Oiketicinae</taxon>
        <taxon>Eumeta</taxon>
    </lineage>
</organism>
<comment type="caution">
    <text evidence="1">The sequence shown here is derived from an EMBL/GenBank/DDBJ whole genome shotgun (WGS) entry which is preliminary data.</text>
</comment>
<reference evidence="1 2" key="1">
    <citation type="journal article" date="2019" name="Commun. Biol.">
        <title>The bagworm genome reveals a unique fibroin gene that provides high tensile strength.</title>
        <authorList>
            <person name="Kono N."/>
            <person name="Nakamura H."/>
            <person name="Ohtoshi R."/>
            <person name="Tomita M."/>
            <person name="Numata K."/>
            <person name="Arakawa K."/>
        </authorList>
    </citation>
    <scope>NUCLEOTIDE SEQUENCE [LARGE SCALE GENOMIC DNA]</scope>
</reference>
<gene>
    <name evidence="1" type="ORF">EVAR_74291_1</name>
</gene>
<sequence length="91" mass="10289">MRDLALKPSTLVQRGSVDADDRCQFCVSTSRAGGLTPGHHRAQLLTYVKKFISQFAPGLDHTQYYPVPRLHAPPHYQCFVCVSANQILWLY</sequence>
<evidence type="ECO:0000313" key="2">
    <source>
        <dbReference type="Proteomes" id="UP000299102"/>
    </source>
</evidence>
<keyword evidence="2" id="KW-1185">Reference proteome</keyword>
<name>A0A4C1SEX3_EUMVA</name>
<dbReference type="EMBL" id="BGZK01000004">
    <property type="protein sequence ID" value="GBO99926.1"/>
    <property type="molecule type" value="Genomic_DNA"/>
</dbReference>
<proteinExistence type="predicted"/>
<dbReference type="AlphaFoldDB" id="A0A4C1SEX3"/>
<evidence type="ECO:0000313" key="1">
    <source>
        <dbReference type="EMBL" id="GBO99926.1"/>
    </source>
</evidence>
<protein>
    <submittedName>
        <fullName evidence="1">Uncharacterized protein</fullName>
    </submittedName>
</protein>